<dbReference type="Proteomes" id="UP000886998">
    <property type="component" value="Unassembled WGS sequence"/>
</dbReference>
<dbReference type="GO" id="GO:0016020">
    <property type="term" value="C:membrane"/>
    <property type="evidence" value="ECO:0007669"/>
    <property type="project" value="InterPro"/>
</dbReference>
<reference evidence="3" key="1">
    <citation type="submission" date="2020-08" db="EMBL/GenBank/DDBJ databases">
        <title>Multicomponent nature underlies the extraordinary mechanical properties of spider dragline silk.</title>
        <authorList>
            <person name="Kono N."/>
            <person name="Nakamura H."/>
            <person name="Mori M."/>
            <person name="Yoshida Y."/>
            <person name="Ohtoshi R."/>
            <person name="Malay A.D."/>
            <person name="Moran D.A.P."/>
            <person name="Tomita M."/>
            <person name="Numata K."/>
            <person name="Arakawa K."/>
        </authorList>
    </citation>
    <scope>NUCLEOTIDE SEQUENCE</scope>
</reference>
<comment type="caution">
    <text evidence="3">The sequence shown here is derived from an EMBL/GenBank/DDBJ whole genome shotgun (WGS) entry which is preliminary data.</text>
</comment>
<proteinExistence type="predicted"/>
<dbReference type="PROSITE" id="PS50268">
    <property type="entry name" value="CADHERIN_2"/>
    <property type="match status" value="1"/>
</dbReference>
<dbReference type="GO" id="GO:0007156">
    <property type="term" value="P:homophilic cell adhesion via plasma membrane adhesion molecules"/>
    <property type="evidence" value="ECO:0007669"/>
    <property type="project" value="InterPro"/>
</dbReference>
<keyword evidence="1" id="KW-0106">Calcium</keyword>
<evidence type="ECO:0000313" key="3">
    <source>
        <dbReference type="EMBL" id="GFY68997.1"/>
    </source>
</evidence>
<evidence type="ECO:0000256" key="1">
    <source>
        <dbReference type="PROSITE-ProRule" id="PRU00043"/>
    </source>
</evidence>
<gene>
    <name evidence="3" type="primary">CadN</name>
    <name evidence="3" type="ORF">TNIN_422461</name>
</gene>
<dbReference type="OrthoDB" id="6472293at2759"/>
<dbReference type="InterPro" id="IPR002126">
    <property type="entry name" value="Cadherin-like_dom"/>
</dbReference>
<evidence type="ECO:0000313" key="4">
    <source>
        <dbReference type="Proteomes" id="UP000886998"/>
    </source>
</evidence>
<organism evidence="3 4">
    <name type="scientific">Trichonephila inaurata madagascariensis</name>
    <dbReference type="NCBI Taxonomy" id="2747483"/>
    <lineage>
        <taxon>Eukaryota</taxon>
        <taxon>Metazoa</taxon>
        <taxon>Ecdysozoa</taxon>
        <taxon>Arthropoda</taxon>
        <taxon>Chelicerata</taxon>
        <taxon>Arachnida</taxon>
        <taxon>Araneae</taxon>
        <taxon>Araneomorphae</taxon>
        <taxon>Entelegynae</taxon>
        <taxon>Araneoidea</taxon>
        <taxon>Nephilidae</taxon>
        <taxon>Trichonephila</taxon>
        <taxon>Trichonephila inaurata</taxon>
    </lineage>
</organism>
<dbReference type="EMBL" id="BMAV01017375">
    <property type="protein sequence ID" value="GFY68997.1"/>
    <property type="molecule type" value="Genomic_DNA"/>
</dbReference>
<dbReference type="GO" id="GO:0005509">
    <property type="term" value="F:calcium ion binding"/>
    <property type="evidence" value="ECO:0007669"/>
    <property type="project" value="UniProtKB-UniRule"/>
</dbReference>
<feature type="domain" description="Cadherin" evidence="2">
    <location>
        <begin position="9"/>
        <end position="111"/>
    </location>
</feature>
<accession>A0A8X6YBD9</accession>
<name>A0A8X6YBD9_9ARAC</name>
<sequence length="309" mass="34694">MEHLAPQEVEEILATDDDDRSKGNGPPFTFLIDPNASYIIKQFFNVEQGPSTIPVSQNQISSAMVNNTACKQKTMEKEYEREEPCSRVPPRTVTTTFTVGMSDINDNAPRLLRDSRPVIMEYSAPQEVEEILATDDDDSSKGNGPPFPNVPEIIKQSFNVQRDPSTILVSQNQVSLPQPVPMGRLPKPSMKAFSTVYGIFLEIELPKFFPCDYYAKIHHYEIFGYKEQTDLVVPDSLWRKVDSISKTLLPGLFLLRDIVNPGVFFLYLAALDVLGQKIVLSDTVTVNFQGLMPPMPRSLTSLEISMDNN</sequence>
<protein>
    <submittedName>
        <fullName evidence="3">Neural-cadherin</fullName>
    </submittedName>
</protein>
<evidence type="ECO:0000259" key="2">
    <source>
        <dbReference type="PROSITE" id="PS50268"/>
    </source>
</evidence>
<dbReference type="AlphaFoldDB" id="A0A8X6YBD9"/>
<keyword evidence="4" id="KW-1185">Reference proteome</keyword>